<keyword evidence="3" id="KW-0597">Phosphoprotein</keyword>
<evidence type="ECO:0000256" key="6">
    <source>
        <dbReference type="ARBA" id="ARBA00022741"/>
    </source>
</evidence>
<dbReference type="PROSITE" id="PS50885">
    <property type="entry name" value="HAMP"/>
    <property type="match status" value="1"/>
</dbReference>
<evidence type="ECO:0000256" key="1">
    <source>
        <dbReference type="ARBA" id="ARBA00004651"/>
    </source>
</evidence>
<dbReference type="AlphaFoldDB" id="A0A841Z6C7"/>
<dbReference type="InterPro" id="IPR003594">
    <property type="entry name" value="HATPase_dom"/>
</dbReference>
<evidence type="ECO:0000256" key="9">
    <source>
        <dbReference type="ARBA" id="ARBA00022989"/>
    </source>
</evidence>
<keyword evidence="8" id="KW-0067">ATP-binding</keyword>
<dbReference type="GO" id="GO:0005886">
    <property type="term" value="C:plasma membrane"/>
    <property type="evidence" value="ECO:0007669"/>
    <property type="project" value="UniProtKB-SubCell"/>
</dbReference>
<dbReference type="GO" id="GO:0000155">
    <property type="term" value="F:phosphorelay sensor kinase activity"/>
    <property type="evidence" value="ECO:0007669"/>
    <property type="project" value="InterPro"/>
</dbReference>
<keyword evidence="7 14" id="KW-0418">Kinase</keyword>
<evidence type="ECO:0000256" key="4">
    <source>
        <dbReference type="ARBA" id="ARBA00022679"/>
    </source>
</evidence>
<keyword evidence="6" id="KW-0547">Nucleotide-binding</keyword>
<dbReference type="RefSeq" id="WP_185426927.1">
    <property type="nucleotide sequence ID" value="NZ_JAARRL010000024.1"/>
</dbReference>
<keyword evidence="2" id="KW-1003">Cell membrane</keyword>
<evidence type="ECO:0000313" key="15">
    <source>
        <dbReference type="Proteomes" id="UP000564536"/>
    </source>
</evidence>
<dbReference type="Gene3D" id="3.30.565.10">
    <property type="entry name" value="Histidine kinase-like ATPase, C-terminal domain"/>
    <property type="match status" value="1"/>
</dbReference>
<evidence type="ECO:0000256" key="11">
    <source>
        <dbReference type="ARBA" id="ARBA00023136"/>
    </source>
</evidence>
<dbReference type="InterPro" id="IPR036890">
    <property type="entry name" value="HATPase_C_sf"/>
</dbReference>
<organism evidence="14 15">
    <name type="scientific">Listeria weihenstephanensis</name>
    <dbReference type="NCBI Taxonomy" id="1006155"/>
    <lineage>
        <taxon>Bacteria</taxon>
        <taxon>Bacillati</taxon>
        <taxon>Bacillota</taxon>
        <taxon>Bacilli</taxon>
        <taxon>Bacillales</taxon>
        <taxon>Listeriaceae</taxon>
        <taxon>Listeria</taxon>
    </lineage>
</organism>
<keyword evidence="11 12" id="KW-0472">Membrane</keyword>
<comment type="subcellular location">
    <subcellularLocation>
        <location evidence="1">Cell membrane</location>
        <topology evidence="1">Multi-pass membrane protein</topology>
    </subcellularLocation>
</comment>
<evidence type="ECO:0000256" key="5">
    <source>
        <dbReference type="ARBA" id="ARBA00022692"/>
    </source>
</evidence>
<dbReference type="EMBL" id="JAARRL010000024">
    <property type="protein sequence ID" value="MBC1501541.1"/>
    <property type="molecule type" value="Genomic_DNA"/>
</dbReference>
<dbReference type="InterPro" id="IPR050640">
    <property type="entry name" value="Bact_2-comp_sensor_kinase"/>
</dbReference>
<reference evidence="14 15" key="1">
    <citation type="submission" date="2020-03" db="EMBL/GenBank/DDBJ databases">
        <title>Soil Listeria distribution.</title>
        <authorList>
            <person name="Liao J."/>
            <person name="Wiedmann M."/>
        </authorList>
    </citation>
    <scope>NUCLEOTIDE SEQUENCE [LARGE SCALE GENOMIC DNA]</scope>
    <source>
        <strain evidence="14 15">FSL L7-1523</strain>
    </source>
</reference>
<dbReference type="Proteomes" id="UP000564536">
    <property type="component" value="Unassembled WGS sequence"/>
</dbReference>
<evidence type="ECO:0000256" key="8">
    <source>
        <dbReference type="ARBA" id="ARBA00022840"/>
    </source>
</evidence>
<dbReference type="InterPro" id="IPR003660">
    <property type="entry name" value="HAMP_dom"/>
</dbReference>
<accession>A0A841Z6C7</accession>
<proteinExistence type="predicted"/>
<evidence type="ECO:0000256" key="3">
    <source>
        <dbReference type="ARBA" id="ARBA00022553"/>
    </source>
</evidence>
<comment type="caution">
    <text evidence="14">The sequence shown here is derived from an EMBL/GenBank/DDBJ whole genome shotgun (WGS) entry which is preliminary data.</text>
</comment>
<dbReference type="Pfam" id="PF06580">
    <property type="entry name" value="His_kinase"/>
    <property type="match status" value="1"/>
</dbReference>
<dbReference type="Pfam" id="PF00672">
    <property type="entry name" value="HAMP"/>
    <property type="match status" value="1"/>
</dbReference>
<keyword evidence="9 12" id="KW-1133">Transmembrane helix</keyword>
<dbReference type="SMART" id="SM00304">
    <property type="entry name" value="HAMP"/>
    <property type="match status" value="1"/>
</dbReference>
<dbReference type="CDD" id="cd06225">
    <property type="entry name" value="HAMP"/>
    <property type="match status" value="1"/>
</dbReference>
<feature type="transmembrane region" description="Helical" evidence="12">
    <location>
        <begin position="285"/>
        <end position="308"/>
    </location>
</feature>
<dbReference type="Gene3D" id="6.10.340.10">
    <property type="match status" value="1"/>
</dbReference>
<keyword evidence="4" id="KW-0808">Transferase</keyword>
<protein>
    <submittedName>
        <fullName evidence="14">Sensor histidine kinase</fullName>
    </submittedName>
</protein>
<dbReference type="GO" id="GO:0005524">
    <property type="term" value="F:ATP binding"/>
    <property type="evidence" value="ECO:0007669"/>
    <property type="project" value="UniProtKB-KW"/>
</dbReference>
<dbReference type="SUPFAM" id="SSF158472">
    <property type="entry name" value="HAMP domain-like"/>
    <property type="match status" value="1"/>
</dbReference>
<feature type="domain" description="HAMP" evidence="13">
    <location>
        <begin position="310"/>
        <end position="363"/>
    </location>
</feature>
<evidence type="ECO:0000256" key="12">
    <source>
        <dbReference type="SAM" id="Phobius"/>
    </source>
</evidence>
<evidence type="ECO:0000256" key="2">
    <source>
        <dbReference type="ARBA" id="ARBA00022475"/>
    </source>
</evidence>
<evidence type="ECO:0000256" key="7">
    <source>
        <dbReference type="ARBA" id="ARBA00022777"/>
    </source>
</evidence>
<dbReference type="InterPro" id="IPR010559">
    <property type="entry name" value="Sig_transdc_His_kin_internal"/>
</dbReference>
<evidence type="ECO:0000256" key="10">
    <source>
        <dbReference type="ARBA" id="ARBA00023012"/>
    </source>
</evidence>
<dbReference type="PANTHER" id="PTHR34220">
    <property type="entry name" value="SENSOR HISTIDINE KINASE YPDA"/>
    <property type="match status" value="1"/>
</dbReference>
<sequence>MFYEVGKNKLKRRIFQRMLLIFSLTSLFTVGLLLFFISRYYTNIKVDAVLQETKAVSEAQLVAVDRKEAALVGMTQEIYKNSDLMNDVQIAMTHDYAEYVKRNIDNYYAQQGFYSVDLQSFLRSYFTYDDDVIAVQLVSADKEFTYTFPTNYGKWQPIYEKYGEKKLLQTVSRKENVFKLDESLVFKQVINDPSTLQPLGTVLMYTDKDFLGKLIPKTKEATTFAIMNSANESIYSNHPLPDLTVSDIEQGYKSGSGYIEQVEQKASGVSGQIIVPESQIGGIPVLQWILFGVGVLLVIISIAINFFISKRYSKRIQVIIDGMDQMEKGELKAKLPVDEREDELTLISQSFNKMGDSLNDYIKQVYTLEIEEQKAQLKALQGQVEPHFLYNSLEAIRMNARLEGAKVTSNMIYHLSTLLRYTADNIEMVTLADEVNYVRQYLQFMELRYQQEVPFFLEVEEPILEHPFLKFTLQPLVENFFKYARHEDKRTSLTFSAKRDGDVLEVRMRDDGLGITNDKMRQIEWDLADEKGEPGRIGLVNIHRRIQLYFGEQYGLTITSIEGEGTEVILRVPYTSEGRKNYVENAFSR</sequence>
<keyword evidence="5 12" id="KW-0812">Transmembrane</keyword>
<dbReference type="SUPFAM" id="SSF55874">
    <property type="entry name" value="ATPase domain of HSP90 chaperone/DNA topoisomerase II/histidine kinase"/>
    <property type="match status" value="1"/>
</dbReference>
<gene>
    <name evidence="14" type="ORF">HB943_13095</name>
</gene>
<dbReference type="Pfam" id="PF02518">
    <property type="entry name" value="HATPase_c"/>
    <property type="match status" value="1"/>
</dbReference>
<name>A0A841Z6C7_9LIST</name>
<keyword evidence="10" id="KW-0902">Two-component regulatory system</keyword>
<evidence type="ECO:0000313" key="14">
    <source>
        <dbReference type="EMBL" id="MBC1501541.1"/>
    </source>
</evidence>
<evidence type="ECO:0000259" key="13">
    <source>
        <dbReference type="PROSITE" id="PS50885"/>
    </source>
</evidence>
<dbReference type="PANTHER" id="PTHR34220:SF11">
    <property type="entry name" value="SENSOR PROTEIN KINASE HPTS"/>
    <property type="match status" value="1"/>
</dbReference>
<feature type="transmembrane region" description="Helical" evidence="12">
    <location>
        <begin position="20"/>
        <end position="41"/>
    </location>
</feature>